<reference evidence="2 3" key="1">
    <citation type="journal article" date="2013" name="Genome Announc.">
        <title>Draft Genome Sequence of Bacillus thuringiensis var. thuringiensis Strain T01-328, a Brazilian Isolate That Produces a Soluble Pesticide Protein, Cry1Ia.</title>
        <authorList>
            <person name="Varani A.M."/>
            <person name="Lemos M.V."/>
            <person name="Fernandes C.C."/>
            <person name="Lemos E.G."/>
            <person name="Alves E.C."/>
            <person name="Desiderio J.A."/>
        </authorList>
    </citation>
    <scope>NUCLEOTIDE SEQUENCE [LARGE SCALE GENOMIC DNA]</scope>
    <source>
        <strain evidence="2 3">T01-328</strain>
    </source>
</reference>
<sequence>MKDKKKKPDTWFESWNTTIKNVYGEKSESPKEESKEKIDLKQEGAKE</sequence>
<name>A0AAN4HJG7_BACTU</name>
<protein>
    <submittedName>
        <fullName evidence="2">Uncharacterized protein</fullName>
    </submittedName>
</protein>
<organism evidence="2 3">
    <name type="scientific">Bacillus thuringiensis T01-328</name>
    <dbReference type="NCBI Taxonomy" id="1324966"/>
    <lineage>
        <taxon>Bacteria</taxon>
        <taxon>Bacillati</taxon>
        <taxon>Bacillota</taxon>
        <taxon>Bacilli</taxon>
        <taxon>Bacillales</taxon>
        <taxon>Bacillaceae</taxon>
        <taxon>Bacillus</taxon>
        <taxon>Bacillus cereus group</taxon>
    </lineage>
</organism>
<dbReference type="EMBL" id="ARXZ02000004">
    <property type="protein sequence ID" value="ERI00870.1"/>
    <property type="molecule type" value="Genomic_DNA"/>
</dbReference>
<proteinExistence type="predicted"/>
<comment type="caution">
    <text evidence="2">The sequence shown here is derived from an EMBL/GenBank/DDBJ whole genome shotgun (WGS) entry which is preliminary data.</text>
</comment>
<gene>
    <name evidence="2" type="ORF">BTCBT_002425</name>
</gene>
<dbReference type="AlphaFoldDB" id="A0AAN4HJG7"/>
<accession>A0AAN4HJG7</accession>
<dbReference type="Proteomes" id="UP000013487">
    <property type="component" value="Unassembled WGS sequence"/>
</dbReference>
<evidence type="ECO:0000313" key="2">
    <source>
        <dbReference type="EMBL" id="ERI00870.1"/>
    </source>
</evidence>
<evidence type="ECO:0000313" key="3">
    <source>
        <dbReference type="Proteomes" id="UP000013487"/>
    </source>
</evidence>
<feature type="region of interest" description="Disordered" evidence="1">
    <location>
        <begin position="24"/>
        <end position="47"/>
    </location>
</feature>
<dbReference type="RefSeq" id="WP_000653338.1">
    <property type="nucleotide sequence ID" value="NZ_ARXZ02000004.1"/>
</dbReference>
<evidence type="ECO:0000256" key="1">
    <source>
        <dbReference type="SAM" id="MobiDB-lite"/>
    </source>
</evidence>